<protein>
    <recommendedName>
        <fullName evidence="2">chitinase</fullName>
        <ecNumber evidence="2">3.2.1.14</ecNumber>
    </recommendedName>
</protein>
<evidence type="ECO:0000256" key="3">
    <source>
        <dbReference type="ARBA" id="ARBA00023024"/>
    </source>
</evidence>
<evidence type="ECO:0000259" key="5">
    <source>
        <dbReference type="PROSITE" id="PS51910"/>
    </source>
</evidence>
<name>A0A5B8WBQ8_9SPHI</name>
<feature type="domain" description="GH18" evidence="5">
    <location>
        <begin position="133"/>
        <end position="446"/>
    </location>
</feature>
<dbReference type="SUPFAM" id="SSF51445">
    <property type="entry name" value="(Trans)glycosidases"/>
    <property type="match status" value="1"/>
</dbReference>
<organism evidence="6 7">
    <name type="scientific">Mucilaginibacter ginsenosidivorax</name>
    <dbReference type="NCBI Taxonomy" id="862126"/>
    <lineage>
        <taxon>Bacteria</taxon>
        <taxon>Pseudomonadati</taxon>
        <taxon>Bacteroidota</taxon>
        <taxon>Sphingobacteriia</taxon>
        <taxon>Sphingobacteriales</taxon>
        <taxon>Sphingobacteriaceae</taxon>
        <taxon>Mucilaginibacter</taxon>
    </lineage>
</organism>
<evidence type="ECO:0000256" key="1">
    <source>
        <dbReference type="ARBA" id="ARBA00000822"/>
    </source>
</evidence>
<dbReference type="RefSeq" id="WP_147059177.1">
    <property type="nucleotide sequence ID" value="NZ_CP042437.1"/>
</dbReference>
<dbReference type="Gene3D" id="3.40.5.30">
    <property type="entry name" value="(Trans)glycosidases - domain 2"/>
    <property type="match status" value="1"/>
</dbReference>
<feature type="chain" id="PRO_5022663917" description="chitinase" evidence="4">
    <location>
        <begin position="22"/>
        <end position="446"/>
    </location>
</feature>
<keyword evidence="3" id="KW-0624">Polysaccharide degradation</keyword>
<dbReference type="Gene3D" id="2.60.40.10">
    <property type="entry name" value="Immunoglobulins"/>
    <property type="match status" value="1"/>
</dbReference>
<reference evidence="6 7" key="1">
    <citation type="journal article" date="2013" name="J. Microbiol.">
        <title>Mucilaginibacter ginsenosidivorax sp. nov., with ginsenoside converting activity isolated from sediment.</title>
        <authorList>
            <person name="Kim J.K."/>
            <person name="Choi T.E."/>
            <person name="Liu Q.M."/>
            <person name="Park H.Y."/>
            <person name="Yi T.H."/>
            <person name="Yoon M.H."/>
            <person name="Kim S.C."/>
            <person name="Im W.T."/>
        </authorList>
    </citation>
    <scope>NUCLEOTIDE SEQUENCE [LARGE SCALE GENOMIC DNA]</scope>
    <source>
        <strain evidence="6 7">KHI28</strain>
    </source>
</reference>
<dbReference type="GO" id="GO:0008843">
    <property type="term" value="F:endochitinase activity"/>
    <property type="evidence" value="ECO:0007669"/>
    <property type="project" value="UniProtKB-EC"/>
</dbReference>
<sequence length="446" mass="48255">MKKIKYTPIPVLMLVMLMAFTGCKKDEVKKQEDANPYYPRIFDNLKVFGSNQIINEGTSASFSGVLFTPAGKVKISWQVNGKEMSADPAFKFTPTAGGEYTIKLVATYNGDSTSRQTKVLVNPSTYTFKPYTKVVLANLTEDGTAADVVWSNITHLEYQVGKVAADGTLDVSKGNVNQHVNEIVARAHIAGIPVIMGISGHLSGIDGWAIYESNDFGTAIRNPTSMKLLIDSVKAYVARKKLDGVDIYMTDINSGNAPDNIHAIGPFLTALKAALPAGSLVTVTAPVNYQHWEYPDLSKADWVNIHAFEDNIHIGPDAPVGQSSSYDFMVSGAQIWTTFHLPASKLVVGIPAFGLRYNSLNAAGNNESWGSYDYMTYKAIIAADPANAGKEKADIAKGVYFNGVPLVTQKANYINANGFKGAYLWAADYDVTGASSLLTVLHQALK</sequence>
<evidence type="ECO:0000256" key="2">
    <source>
        <dbReference type="ARBA" id="ARBA00012729"/>
    </source>
</evidence>
<dbReference type="KEGG" id="mgk:FSB76_27460"/>
<dbReference type="SMART" id="SM00636">
    <property type="entry name" value="Glyco_18"/>
    <property type="match status" value="1"/>
</dbReference>
<comment type="catalytic activity">
    <reaction evidence="1">
        <text>Random endo-hydrolysis of N-acetyl-beta-D-glucosaminide (1-&gt;4)-beta-linkages in chitin and chitodextrins.</text>
        <dbReference type="EC" id="3.2.1.14"/>
    </reaction>
</comment>
<dbReference type="Pfam" id="PF00704">
    <property type="entry name" value="Glyco_hydro_18"/>
    <property type="match status" value="1"/>
</dbReference>
<dbReference type="AlphaFoldDB" id="A0A5B8WBQ8"/>
<dbReference type="GO" id="GO:0006032">
    <property type="term" value="P:chitin catabolic process"/>
    <property type="evidence" value="ECO:0007669"/>
    <property type="project" value="UniProtKB-KW"/>
</dbReference>
<dbReference type="GO" id="GO:0005576">
    <property type="term" value="C:extracellular region"/>
    <property type="evidence" value="ECO:0007669"/>
    <property type="project" value="TreeGrafter"/>
</dbReference>
<dbReference type="EMBL" id="CP042437">
    <property type="protein sequence ID" value="QEC79508.1"/>
    <property type="molecule type" value="Genomic_DNA"/>
</dbReference>
<dbReference type="Proteomes" id="UP000321362">
    <property type="component" value="Chromosome"/>
</dbReference>
<keyword evidence="3" id="KW-0119">Carbohydrate metabolism</keyword>
<dbReference type="OrthoDB" id="973993at2"/>
<dbReference type="InterPro" id="IPR013783">
    <property type="entry name" value="Ig-like_fold"/>
</dbReference>
<dbReference type="InterPro" id="IPR050314">
    <property type="entry name" value="Glycosyl_Hydrlase_18"/>
</dbReference>
<evidence type="ECO:0000313" key="6">
    <source>
        <dbReference type="EMBL" id="QEC79508.1"/>
    </source>
</evidence>
<dbReference type="Gene3D" id="3.20.20.80">
    <property type="entry name" value="Glycosidases"/>
    <property type="match status" value="1"/>
</dbReference>
<gene>
    <name evidence="6" type="ORF">FSB76_27460</name>
</gene>
<keyword evidence="4" id="KW-0732">Signal</keyword>
<evidence type="ECO:0000256" key="4">
    <source>
        <dbReference type="SAM" id="SignalP"/>
    </source>
</evidence>
<dbReference type="InterPro" id="IPR011583">
    <property type="entry name" value="Chitinase_II/V-like_cat"/>
</dbReference>
<feature type="signal peptide" evidence="4">
    <location>
        <begin position="1"/>
        <end position="21"/>
    </location>
</feature>
<dbReference type="PANTHER" id="PTHR11177">
    <property type="entry name" value="CHITINASE"/>
    <property type="match status" value="1"/>
</dbReference>
<evidence type="ECO:0000313" key="7">
    <source>
        <dbReference type="Proteomes" id="UP000321362"/>
    </source>
</evidence>
<keyword evidence="3" id="KW-0146">Chitin degradation</keyword>
<keyword evidence="7" id="KW-1185">Reference proteome</keyword>
<dbReference type="PROSITE" id="PS51257">
    <property type="entry name" value="PROKAR_LIPOPROTEIN"/>
    <property type="match status" value="1"/>
</dbReference>
<dbReference type="InterPro" id="IPR017853">
    <property type="entry name" value="GH"/>
</dbReference>
<dbReference type="InterPro" id="IPR001223">
    <property type="entry name" value="Glyco_hydro18_cat"/>
</dbReference>
<dbReference type="EC" id="3.2.1.14" evidence="2"/>
<dbReference type="GO" id="GO:0005975">
    <property type="term" value="P:carbohydrate metabolic process"/>
    <property type="evidence" value="ECO:0007669"/>
    <property type="project" value="InterPro"/>
</dbReference>
<dbReference type="GO" id="GO:0008061">
    <property type="term" value="F:chitin binding"/>
    <property type="evidence" value="ECO:0007669"/>
    <property type="project" value="InterPro"/>
</dbReference>
<accession>A0A5B8WBQ8</accession>
<proteinExistence type="predicted"/>
<dbReference type="PANTHER" id="PTHR11177:SF317">
    <property type="entry name" value="CHITINASE 12-RELATED"/>
    <property type="match status" value="1"/>
</dbReference>
<dbReference type="PROSITE" id="PS51910">
    <property type="entry name" value="GH18_2"/>
    <property type="match status" value="1"/>
</dbReference>